<name>A0A427B9V3_ENSVE</name>
<dbReference type="Proteomes" id="UP000287651">
    <property type="component" value="Unassembled WGS sequence"/>
</dbReference>
<comment type="caution">
    <text evidence="2">The sequence shown here is derived from an EMBL/GenBank/DDBJ whole genome shotgun (WGS) entry which is preliminary data.</text>
</comment>
<dbReference type="InterPro" id="IPR044798">
    <property type="entry name" value="EAF1A/B"/>
</dbReference>
<gene>
    <name evidence="2" type="ORF">B296_00000787</name>
</gene>
<dbReference type="PANTHER" id="PTHR46774">
    <property type="entry name" value="CHROMATIN MODIFICATION-RELATED PROTEIN EAF1 A-RELATED"/>
    <property type="match status" value="1"/>
</dbReference>
<feature type="compositionally biased region" description="Basic and acidic residues" evidence="1">
    <location>
        <begin position="1"/>
        <end position="11"/>
    </location>
</feature>
<organism evidence="2 3">
    <name type="scientific">Ensete ventricosum</name>
    <name type="common">Abyssinian banana</name>
    <name type="synonym">Musa ensete</name>
    <dbReference type="NCBI Taxonomy" id="4639"/>
    <lineage>
        <taxon>Eukaryota</taxon>
        <taxon>Viridiplantae</taxon>
        <taxon>Streptophyta</taxon>
        <taxon>Embryophyta</taxon>
        <taxon>Tracheophyta</taxon>
        <taxon>Spermatophyta</taxon>
        <taxon>Magnoliopsida</taxon>
        <taxon>Liliopsida</taxon>
        <taxon>Zingiberales</taxon>
        <taxon>Musaceae</taxon>
        <taxon>Ensete</taxon>
    </lineage>
</organism>
<dbReference type="GO" id="GO:0035267">
    <property type="term" value="C:NuA4 histone acetyltransferase complex"/>
    <property type="evidence" value="ECO:0007669"/>
    <property type="project" value="InterPro"/>
</dbReference>
<proteinExistence type="predicted"/>
<sequence length="249" mass="27787">MPDNRSLKEELTDADDPTNPNDASSFQLNFSNSVVQLKDDGCDSRTEAQIEVMPVTNSEPVKLNCEIFCEPEKKIDNDLADSNCIKTRLLLCSTSGSQEAVLIKRSSGSASELRTSTAGHKKAHEDAILKEARLIEVRKYGTVHQDDCETSMCNSVAVDFERQLPYDGNEISSKSKKKKKPKHLGYKNSLNLAEPGLLVPGKALVVLVHDMGPNWELVSDAINNTLQFKVKEVHDSCFSVFRDQWKRIF</sequence>
<evidence type="ECO:0000256" key="1">
    <source>
        <dbReference type="SAM" id="MobiDB-lite"/>
    </source>
</evidence>
<dbReference type="PANTHER" id="PTHR46774:SF3">
    <property type="entry name" value="CHROMATIN MODIFICATION-RELATED PROTEIN EAF1 A-RELATED"/>
    <property type="match status" value="1"/>
</dbReference>
<evidence type="ECO:0000313" key="3">
    <source>
        <dbReference type="Proteomes" id="UP000287651"/>
    </source>
</evidence>
<reference evidence="2 3" key="1">
    <citation type="journal article" date="2014" name="Agronomy (Basel)">
        <title>A Draft Genome Sequence for Ensete ventricosum, the Drought-Tolerant Tree Against Hunger.</title>
        <authorList>
            <person name="Harrison J."/>
            <person name="Moore K.A."/>
            <person name="Paszkiewicz K."/>
            <person name="Jones T."/>
            <person name="Grant M."/>
            <person name="Ambacheew D."/>
            <person name="Muzemil S."/>
            <person name="Studholme D.J."/>
        </authorList>
    </citation>
    <scope>NUCLEOTIDE SEQUENCE [LARGE SCALE GENOMIC DNA]</scope>
</reference>
<evidence type="ECO:0000313" key="2">
    <source>
        <dbReference type="EMBL" id="RRT85238.1"/>
    </source>
</evidence>
<dbReference type="EMBL" id="AMZH03000150">
    <property type="protein sequence ID" value="RRT85238.1"/>
    <property type="molecule type" value="Genomic_DNA"/>
</dbReference>
<feature type="region of interest" description="Disordered" evidence="1">
    <location>
        <begin position="1"/>
        <end position="26"/>
    </location>
</feature>
<accession>A0A427B9V3</accession>
<protein>
    <submittedName>
        <fullName evidence="2">Uncharacterized protein</fullName>
    </submittedName>
</protein>
<dbReference type="AlphaFoldDB" id="A0A427B9V3"/>